<organism evidence="1 2">
    <name type="scientific">Nocardioides marinquilinus</name>
    <dbReference type="NCBI Taxonomy" id="1210400"/>
    <lineage>
        <taxon>Bacteria</taxon>
        <taxon>Bacillati</taxon>
        <taxon>Actinomycetota</taxon>
        <taxon>Actinomycetes</taxon>
        <taxon>Propionibacteriales</taxon>
        <taxon>Nocardioidaceae</taxon>
        <taxon>Nocardioides</taxon>
    </lineage>
</organism>
<evidence type="ECO:0000313" key="1">
    <source>
        <dbReference type="EMBL" id="GAA5153775.1"/>
    </source>
</evidence>
<gene>
    <name evidence="1" type="ORF">GCM10023340_36310</name>
</gene>
<dbReference type="EMBL" id="BAABKG010000005">
    <property type="protein sequence ID" value="GAA5153775.1"/>
    <property type="molecule type" value="Genomic_DNA"/>
</dbReference>
<reference evidence="2" key="1">
    <citation type="journal article" date="2019" name="Int. J. Syst. Evol. Microbiol.">
        <title>The Global Catalogue of Microorganisms (GCM) 10K type strain sequencing project: providing services to taxonomists for standard genome sequencing and annotation.</title>
        <authorList>
            <consortium name="The Broad Institute Genomics Platform"/>
            <consortium name="The Broad Institute Genome Sequencing Center for Infectious Disease"/>
            <person name="Wu L."/>
            <person name="Ma J."/>
        </authorList>
    </citation>
    <scope>NUCLEOTIDE SEQUENCE [LARGE SCALE GENOMIC DNA]</scope>
    <source>
        <strain evidence="2">JCM 18459</strain>
    </source>
</reference>
<name>A0ABP9PXV8_9ACTN</name>
<sequence>MTAAEVDGVRLPASCPSWCSGEHEAALAEGCRPEIARVHHRGDLIGHSDRLPGEGDREHHRWHMWLYADPGPDCVFHGPPFIELEVRNVEGDLNHTMRLWPGDARSLARQLVHLADLAELEA</sequence>
<evidence type="ECO:0000313" key="2">
    <source>
        <dbReference type="Proteomes" id="UP001500221"/>
    </source>
</evidence>
<keyword evidence="2" id="KW-1185">Reference proteome</keyword>
<comment type="caution">
    <text evidence="1">The sequence shown here is derived from an EMBL/GenBank/DDBJ whole genome shotgun (WGS) entry which is preliminary data.</text>
</comment>
<dbReference type="InterPro" id="IPR054202">
    <property type="entry name" value="DUF6907"/>
</dbReference>
<dbReference type="Pfam" id="PF21848">
    <property type="entry name" value="DUF6907"/>
    <property type="match status" value="1"/>
</dbReference>
<dbReference type="RefSeq" id="WP_425577054.1">
    <property type="nucleotide sequence ID" value="NZ_BAABKG010000005.1"/>
</dbReference>
<accession>A0ABP9PXV8</accession>
<proteinExistence type="predicted"/>
<protein>
    <submittedName>
        <fullName evidence="1">Uncharacterized protein</fullName>
    </submittedName>
</protein>
<dbReference type="Proteomes" id="UP001500221">
    <property type="component" value="Unassembled WGS sequence"/>
</dbReference>